<evidence type="ECO:0000256" key="5">
    <source>
        <dbReference type="ARBA" id="ARBA00023239"/>
    </source>
</evidence>
<dbReference type="Gene3D" id="3.90.100.10">
    <property type="entry name" value="Orn/Lys/Arg decarboxylase, C-terminal domain"/>
    <property type="match status" value="1"/>
</dbReference>
<gene>
    <name evidence="8" type="ORF">FZD47_25220</name>
</gene>
<dbReference type="Pfam" id="PF01276">
    <property type="entry name" value="OKR_DC_1"/>
    <property type="match status" value="1"/>
</dbReference>
<dbReference type="PANTHER" id="PTHR43277:SF3">
    <property type="entry name" value="DECARBOXYLASE, PUTATIVE-RELATED"/>
    <property type="match status" value="1"/>
</dbReference>
<feature type="domain" description="Orn/Lys/Arg decarboxylase C-terminal" evidence="7">
    <location>
        <begin position="413"/>
        <end position="471"/>
    </location>
</feature>
<dbReference type="InterPro" id="IPR000310">
    <property type="entry name" value="Orn/Lys/Arg_deCO2ase_major_dom"/>
</dbReference>
<evidence type="ECO:0000259" key="7">
    <source>
        <dbReference type="Pfam" id="PF03711"/>
    </source>
</evidence>
<dbReference type="Pfam" id="PF03711">
    <property type="entry name" value="OKR_DC_1_C"/>
    <property type="match status" value="1"/>
</dbReference>
<comment type="similarity">
    <text evidence="2">Belongs to the Orn/Lys/Arg decarboxylase class-I family.</text>
</comment>
<protein>
    <submittedName>
        <fullName evidence="8">Aminotransferase class V-fold PLP-dependent enzyme</fullName>
    </submittedName>
</protein>
<evidence type="ECO:0000313" key="9">
    <source>
        <dbReference type="Proteomes" id="UP000323732"/>
    </source>
</evidence>
<reference evidence="8 9" key="1">
    <citation type="submission" date="2019-08" db="EMBL/GenBank/DDBJ databases">
        <title>Bacillus genomes from the desert of Cuatro Cienegas, Coahuila.</title>
        <authorList>
            <person name="Olmedo-Alvarez G."/>
        </authorList>
    </citation>
    <scope>NUCLEOTIDE SEQUENCE [LARGE SCALE GENOMIC DNA]</scope>
    <source>
        <strain evidence="8 9">CH37_1T</strain>
    </source>
</reference>
<dbReference type="SUPFAM" id="SSF55904">
    <property type="entry name" value="Ornithine decarboxylase C-terminal domain"/>
    <property type="match status" value="1"/>
</dbReference>
<evidence type="ECO:0000256" key="1">
    <source>
        <dbReference type="ARBA" id="ARBA00001933"/>
    </source>
</evidence>
<comment type="caution">
    <text evidence="8">The sequence shown here is derived from an EMBL/GenBank/DDBJ whole genome shotgun (WGS) entry which is preliminary data.</text>
</comment>
<evidence type="ECO:0000256" key="4">
    <source>
        <dbReference type="ARBA" id="ARBA00022898"/>
    </source>
</evidence>
<evidence type="ECO:0000313" key="8">
    <source>
        <dbReference type="EMBL" id="TYS55994.1"/>
    </source>
</evidence>
<dbReference type="PANTHER" id="PTHR43277">
    <property type="entry name" value="ARGININE DECARBOXYLASE"/>
    <property type="match status" value="1"/>
</dbReference>
<keyword evidence="3" id="KW-0210">Decarboxylase</keyword>
<dbReference type="SUPFAM" id="SSF53383">
    <property type="entry name" value="PLP-dependent transferases"/>
    <property type="match status" value="1"/>
</dbReference>
<organism evidence="8 9">
    <name type="scientific">Bacillus infantis</name>
    <dbReference type="NCBI Taxonomy" id="324767"/>
    <lineage>
        <taxon>Bacteria</taxon>
        <taxon>Bacillati</taxon>
        <taxon>Bacillota</taxon>
        <taxon>Bacilli</taxon>
        <taxon>Bacillales</taxon>
        <taxon>Bacillaceae</taxon>
        <taxon>Bacillus</taxon>
    </lineage>
</organism>
<dbReference type="InterPro" id="IPR008286">
    <property type="entry name" value="Prn/Lys/Arg_de-COase_C"/>
</dbReference>
<dbReference type="Gene3D" id="3.40.640.10">
    <property type="entry name" value="Type I PLP-dependent aspartate aminotransferase-like (Major domain)"/>
    <property type="match status" value="1"/>
</dbReference>
<name>A0A5D4S1Q7_9BACI</name>
<dbReference type="GO" id="GO:0008483">
    <property type="term" value="F:transaminase activity"/>
    <property type="evidence" value="ECO:0007669"/>
    <property type="project" value="UniProtKB-KW"/>
</dbReference>
<accession>A0A5D4S1Q7</accession>
<dbReference type="EMBL" id="VTES01000014">
    <property type="protein sequence ID" value="TYS55994.1"/>
    <property type="molecule type" value="Genomic_DNA"/>
</dbReference>
<evidence type="ECO:0000256" key="3">
    <source>
        <dbReference type="ARBA" id="ARBA00022793"/>
    </source>
</evidence>
<keyword evidence="8" id="KW-0808">Transferase</keyword>
<keyword evidence="5" id="KW-0456">Lyase</keyword>
<dbReference type="GO" id="GO:0016831">
    <property type="term" value="F:carboxy-lyase activity"/>
    <property type="evidence" value="ECO:0007669"/>
    <property type="project" value="UniProtKB-KW"/>
</dbReference>
<comment type="cofactor">
    <cofactor evidence="1">
        <name>pyridoxal 5'-phosphate</name>
        <dbReference type="ChEBI" id="CHEBI:597326"/>
    </cofactor>
</comment>
<keyword evidence="4" id="KW-0663">Pyridoxal phosphate</keyword>
<dbReference type="InterPro" id="IPR052357">
    <property type="entry name" value="Orn_Lys_Arg_decarboxylase-I"/>
</dbReference>
<proteinExistence type="inferred from homology"/>
<evidence type="ECO:0000256" key="2">
    <source>
        <dbReference type="ARBA" id="ARBA00010671"/>
    </source>
</evidence>
<dbReference type="InterPro" id="IPR036633">
    <property type="entry name" value="Prn/Lys/Arg_de-COase_C_sf"/>
</dbReference>
<feature type="domain" description="Orn/Lys/Arg decarboxylases family 1 pyridoxal-P attachment site" evidence="6">
    <location>
        <begin position="24"/>
        <end position="310"/>
    </location>
</feature>
<dbReference type="InterPro" id="IPR015424">
    <property type="entry name" value="PyrdxlP-dep_Trfase"/>
</dbReference>
<dbReference type="CDD" id="cd00615">
    <property type="entry name" value="Orn_deC_like"/>
    <property type="match status" value="1"/>
</dbReference>
<keyword evidence="8" id="KW-0032">Aminotransferase</keyword>
<evidence type="ECO:0000259" key="6">
    <source>
        <dbReference type="Pfam" id="PF01276"/>
    </source>
</evidence>
<dbReference type="Proteomes" id="UP000323732">
    <property type="component" value="Unassembled WGS sequence"/>
</dbReference>
<dbReference type="InterPro" id="IPR015421">
    <property type="entry name" value="PyrdxlP-dep_Trfase_major"/>
</dbReference>
<sequence>MGSDKIGEESNNLVITMNDYNNIPLYGRLLDHIGKDSIPLHVPGHKNGLLYKGSQEAYAEALKLDVTELSGLDDLHAASGAIKEAELLASKLYGAKESSFLINGSTVGNLAMILGTVKEGETVLVQRNCHKSVLNGIRLAKASPVFLGPEYNGDWGVAGGIAPETVEKAISLHPDAKAIILTYPNYYGMVFDLQAIIHKAHQHGIPVLVDEAHGAHLIKMSRLKSAVELGADFVVQSAHKTLPAMTMGAYLHYNSRLIGYEGAREYLQMLQSSSPSYPIMASLDGARHYLETFTEEDDKILLERIESFRRGLAGISGLLVLEYEEGAGDPLKVVIQPEGLSGFELQSLLEDEGIYPEMADPYNVVFVLPLLKKDMDFPFKEIIFKTEKAMSGKRKGQTAKVNYFQKPSVSTLAVNAQDLMGMSRKAVSMEEAAGKICAELIIPYPPGIPLLFPGEVISEEDVKSIRLLQASGARFQGGSHLDKNQISIYALQAECKQEEHDG</sequence>
<dbReference type="AlphaFoldDB" id="A0A5D4S1Q7"/>